<gene>
    <name evidence="1" type="ORF">LQ50_08070</name>
</gene>
<reference evidence="1 2" key="1">
    <citation type="submission" date="2014-09" db="EMBL/GenBank/DDBJ databases">
        <title>Genome sequencing and annotation of Bacillus Okhensis strain Kh10-101T.</title>
        <authorList>
            <person name="Prakash J.S."/>
        </authorList>
    </citation>
    <scope>NUCLEOTIDE SEQUENCE [LARGE SCALE GENOMIC DNA]</scope>
    <source>
        <strain evidence="2">Kh10-101T</strain>
    </source>
</reference>
<dbReference type="AlphaFoldDB" id="A0A0B0IKZ2"/>
<name>A0A0B0IKZ2_9BACI</name>
<evidence type="ECO:0000313" key="2">
    <source>
        <dbReference type="Proteomes" id="UP000030832"/>
    </source>
</evidence>
<dbReference type="EMBL" id="JRJU01000007">
    <property type="protein sequence ID" value="KHF40729.1"/>
    <property type="molecule type" value="Genomic_DNA"/>
</dbReference>
<dbReference type="Proteomes" id="UP000030832">
    <property type="component" value="Unassembled WGS sequence"/>
</dbReference>
<organism evidence="1 2">
    <name type="scientific">Halalkalibacter okhensis</name>
    <dbReference type="NCBI Taxonomy" id="333138"/>
    <lineage>
        <taxon>Bacteria</taxon>
        <taxon>Bacillati</taxon>
        <taxon>Bacillota</taxon>
        <taxon>Bacilli</taxon>
        <taxon>Bacillales</taxon>
        <taxon>Bacillaceae</taxon>
        <taxon>Halalkalibacter</taxon>
    </lineage>
</organism>
<keyword evidence="2" id="KW-1185">Reference proteome</keyword>
<dbReference type="STRING" id="333138.LQ50_08070"/>
<comment type="caution">
    <text evidence="1">The sequence shown here is derived from an EMBL/GenBank/DDBJ whole genome shotgun (WGS) entry which is preliminary data.</text>
</comment>
<accession>A0A0B0IKZ2</accession>
<proteinExistence type="predicted"/>
<evidence type="ECO:0000313" key="1">
    <source>
        <dbReference type="EMBL" id="KHF40729.1"/>
    </source>
</evidence>
<protein>
    <submittedName>
        <fullName evidence="1">Uncharacterized protein</fullName>
    </submittedName>
</protein>
<sequence>MVSSTMQRTHTEVQTQLLYTNVDTARELVDDPHAILIESPDSLLAISVAEAEQLALSLLKLCEVVSK</sequence>
<dbReference type="RefSeq" id="WP_034627745.1">
    <property type="nucleotide sequence ID" value="NZ_JRJU01000007.1"/>
</dbReference>